<dbReference type="InterPro" id="IPR043502">
    <property type="entry name" value="DNA/RNA_pol_sf"/>
</dbReference>
<sequence>MFLIVNKTNTCLRPQKDDDKPSLSIEDRRFLELMDTEMKRDDNSHNWAAPLPFKPNRKQLPNNRTTLYIGPGALTQLLGRIPLRDSTFRAEKVAVIADLQQMFYSFYVRSDHRDYLRFVWHENNDLTKELVDFRMKVHVFGNSPSPAVATCGLRKTADIAGEMSGMDVKEYIYRNFYVDDALSVHSTSEEAVSLLKRAKSALLEEGSLRLHKICSNSSKVLSAFEKDDLAKDLKKLDFDQDDELPGGVLVSVGIYVTMHLLYRVTQDENIYKERRIIDHQWTSDPLGFASPVTLAENFFSYSSSRFTDHIDEVPSSFPLVTPDEDCEVRILKTTVGKEVPFEFIDLNISPHGSVLYEPHDNFLLDNPSDATIFSPYRCATE</sequence>
<evidence type="ECO:0008006" key="3">
    <source>
        <dbReference type="Google" id="ProtNLM"/>
    </source>
</evidence>
<dbReference type="AlphaFoldDB" id="A0A6J8CS46"/>
<keyword evidence="2" id="KW-1185">Reference proteome</keyword>
<accession>A0A6J8CS46</accession>
<reference evidence="1 2" key="1">
    <citation type="submission" date="2020-06" db="EMBL/GenBank/DDBJ databases">
        <authorList>
            <person name="Li R."/>
            <person name="Bekaert M."/>
        </authorList>
    </citation>
    <scope>NUCLEOTIDE SEQUENCE [LARGE SCALE GENOMIC DNA]</scope>
    <source>
        <strain evidence="2">wild</strain>
    </source>
</reference>
<dbReference type="PANTHER" id="PTHR47331:SF6">
    <property type="entry name" value="DOUBLECORTIN DOMAIN-CONTAINING PROTEIN"/>
    <property type="match status" value="1"/>
</dbReference>
<protein>
    <recommendedName>
        <fullName evidence="3">Reverse transcriptase domain-containing protein</fullName>
    </recommendedName>
</protein>
<gene>
    <name evidence="1" type="ORF">MCOR_32695</name>
</gene>
<dbReference type="PANTHER" id="PTHR47331">
    <property type="entry name" value="PHD-TYPE DOMAIN-CONTAINING PROTEIN"/>
    <property type="match status" value="1"/>
</dbReference>
<dbReference type="EMBL" id="CACVKT020005880">
    <property type="protein sequence ID" value="CAC5398316.1"/>
    <property type="molecule type" value="Genomic_DNA"/>
</dbReference>
<organism evidence="1 2">
    <name type="scientific">Mytilus coruscus</name>
    <name type="common">Sea mussel</name>
    <dbReference type="NCBI Taxonomy" id="42192"/>
    <lineage>
        <taxon>Eukaryota</taxon>
        <taxon>Metazoa</taxon>
        <taxon>Spiralia</taxon>
        <taxon>Lophotrochozoa</taxon>
        <taxon>Mollusca</taxon>
        <taxon>Bivalvia</taxon>
        <taxon>Autobranchia</taxon>
        <taxon>Pteriomorphia</taxon>
        <taxon>Mytilida</taxon>
        <taxon>Mytiloidea</taxon>
        <taxon>Mytilidae</taxon>
        <taxon>Mytilinae</taxon>
        <taxon>Mytilus</taxon>
    </lineage>
</organism>
<dbReference type="SUPFAM" id="SSF56672">
    <property type="entry name" value="DNA/RNA polymerases"/>
    <property type="match status" value="1"/>
</dbReference>
<name>A0A6J8CS46_MYTCO</name>
<evidence type="ECO:0000313" key="1">
    <source>
        <dbReference type="EMBL" id="CAC5398316.1"/>
    </source>
</evidence>
<dbReference type="Proteomes" id="UP000507470">
    <property type="component" value="Unassembled WGS sequence"/>
</dbReference>
<evidence type="ECO:0000313" key="2">
    <source>
        <dbReference type="Proteomes" id="UP000507470"/>
    </source>
</evidence>
<proteinExistence type="predicted"/>
<dbReference type="OrthoDB" id="6434680at2759"/>